<evidence type="ECO:0000313" key="2">
    <source>
        <dbReference type="EMBL" id="ANU59797.1"/>
    </source>
</evidence>
<evidence type="ECO:0000256" key="1">
    <source>
        <dbReference type="ARBA" id="ARBA00022679"/>
    </source>
</evidence>
<organism evidence="2 3">
    <name type="scientific">Bacteroides caecimuris</name>
    <dbReference type="NCBI Taxonomy" id="1796613"/>
    <lineage>
        <taxon>Bacteria</taxon>
        <taxon>Pseudomonadati</taxon>
        <taxon>Bacteroidota</taxon>
        <taxon>Bacteroidia</taxon>
        <taxon>Bacteroidales</taxon>
        <taxon>Bacteroidaceae</taxon>
        <taxon>Bacteroides</taxon>
    </lineage>
</organism>
<dbReference type="EMBL" id="CP015401">
    <property type="protein sequence ID" value="ANU59797.1"/>
    <property type="molecule type" value="Genomic_DNA"/>
</dbReference>
<dbReference type="AlphaFoldDB" id="A0A1C7H895"/>
<dbReference type="OrthoDB" id="9802987at2"/>
<dbReference type="Gene3D" id="3.90.550.20">
    <property type="match status" value="1"/>
</dbReference>
<dbReference type="GO" id="GO:0000030">
    <property type="term" value="F:mannosyltransferase activity"/>
    <property type="evidence" value="ECO:0007669"/>
    <property type="project" value="TreeGrafter"/>
</dbReference>
<name>A0A1C7H895_9BACE</name>
<reference evidence="3" key="1">
    <citation type="submission" date="2016-04" db="EMBL/GenBank/DDBJ databases">
        <title>Complete Genome Sequences of Twelve Strains of a Stable Defined Moderately Diverse Mouse Microbiota 2 (sDMDMm2).</title>
        <authorList>
            <person name="Uchimura Y."/>
            <person name="Wyss M."/>
            <person name="Brugiroux S."/>
            <person name="Limenitakis J.P."/>
            <person name="Stecher B."/>
            <person name="McCoy K.D."/>
            <person name="Macpherson A.J."/>
        </authorList>
    </citation>
    <scope>NUCLEOTIDE SEQUENCE [LARGE SCALE GENOMIC DNA]</scope>
    <source>
        <strain evidence="3">I48</strain>
    </source>
</reference>
<proteinExistence type="predicted"/>
<gene>
    <name evidence="2" type="ORF">A4V03_10945</name>
</gene>
<dbReference type="Proteomes" id="UP000092631">
    <property type="component" value="Chromosome"/>
</dbReference>
<dbReference type="SUPFAM" id="SSF53448">
    <property type="entry name" value="Nucleotide-diphospho-sugar transferases"/>
    <property type="match status" value="1"/>
</dbReference>
<sequence>MENESNIPKKIHYVWLGNASKPRSVIDCINSWKEKMPDYEIKCWDENVFDVNSVPWVKEAISKGKWSLASDYIRHYAIYTEGGIYLDTDVKVFRPFDEFLNWDFFTSVEYHPQIYISSGRNCVDVDGHALKKGDVVEGCGLLAACFAAKKGNAFVKECLEYFGSRHFVKEDGSLFIDIINPGIMATIATAYGFVYKDEDQLLENNMMIFNSSVFAGNPATRIKQSYCMHFCDGSWRDKSFFERLKWEVKKFLKHR</sequence>
<dbReference type="InterPro" id="IPR029044">
    <property type="entry name" value="Nucleotide-diphossugar_trans"/>
</dbReference>
<evidence type="ECO:0000313" key="3">
    <source>
        <dbReference type="Proteomes" id="UP000092631"/>
    </source>
</evidence>
<keyword evidence="3" id="KW-1185">Reference proteome</keyword>
<dbReference type="Pfam" id="PF04488">
    <property type="entry name" value="Gly_transf_sug"/>
    <property type="match status" value="1"/>
</dbReference>
<dbReference type="KEGG" id="bcae:A4V03_10945"/>
<dbReference type="GO" id="GO:0051999">
    <property type="term" value="P:mannosyl-inositol phosphorylceramide biosynthetic process"/>
    <property type="evidence" value="ECO:0007669"/>
    <property type="project" value="TreeGrafter"/>
</dbReference>
<dbReference type="InterPro" id="IPR007577">
    <property type="entry name" value="GlycoTrfase_DXD_sugar-bd_CS"/>
</dbReference>
<keyword evidence="1 2" id="KW-0808">Transferase</keyword>
<dbReference type="PANTHER" id="PTHR32385:SF15">
    <property type="entry name" value="INOSITOL PHOSPHOCERAMIDE MANNOSYLTRANSFERASE 1"/>
    <property type="match status" value="1"/>
</dbReference>
<dbReference type="PANTHER" id="PTHR32385">
    <property type="entry name" value="MANNOSYL PHOSPHORYLINOSITOL CERAMIDE SYNTHASE"/>
    <property type="match status" value="1"/>
</dbReference>
<keyword evidence="2" id="KW-0328">Glycosyltransferase</keyword>
<accession>A0A1C7H895</accession>
<dbReference type="InterPro" id="IPR051706">
    <property type="entry name" value="Glycosyltransferase_domain"/>
</dbReference>
<dbReference type="GO" id="GO:0016020">
    <property type="term" value="C:membrane"/>
    <property type="evidence" value="ECO:0007669"/>
    <property type="project" value="GOC"/>
</dbReference>
<protein>
    <submittedName>
        <fullName evidence="2">Mannosyltransferase</fullName>
    </submittedName>
</protein>